<dbReference type="Pfam" id="PF25994">
    <property type="entry name" value="HH_AprE"/>
    <property type="match status" value="1"/>
</dbReference>
<dbReference type="RefSeq" id="WP_344696633.1">
    <property type="nucleotide sequence ID" value="NZ_BAABBR010000001.1"/>
</dbReference>
<evidence type="ECO:0000256" key="1">
    <source>
        <dbReference type="ARBA" id="ARBA00004377"/>
    </source>
</evidence>
<keyword evidence="8 9" id="KW-0472">Membrane</keyword>
<dbReference type="InterPro" id="IPR010129">
    <property type="entry name" value="T1SS_HlyD"/>
</dbReference>
<evidence type="ECO:0000259" key="12">
    <source>
        <dbReference type="Pfam" id="PF26002"/>
    </source>
</evidence>
<comment type="similarity">
    <text evidence="2 9">Belongs to the membrane fusion protein (MFP) (TC 8.A.1) family.</text>
</comment>
<feature type="transmembrane region" description="Helical" evidence="9">
    <location>
        <begin position="31"/>
        <end position="49"/>
    </location>
</feature>
<keyword evidence="14" id="KW-1185">Reference proteome</keyword>
<dbReference type="NCBIfam" id="TIGR01843">
    <property type="entry name" value="type_I_hlyD"/>
    <property type="match status" value="1"/>
</dbReference>
<sequence>MTDLVLAADHLPATTAQPAAELTDPRKDIRIGAIIAGLFFVIFLGWAAIARLDAAAHATGTLTVSGQRQTIQHRDGGVVGTINVKEGQRVNRGDLLFTLVAPEVQAQERALTSQAIRLMATRSRLIAEQTGTPIAVPAEYSMFDDADRAEAMQVLALQRREMAARAATLSAQRGALGARAQQSGAQGQGASSQASSTAEQIRLVDEQIAALKPVADKGFVSQTRMRELERLKASLQGEQGQFAASRSVASGSVRENQLMAAEATQTFREKVAADLRDTEQQIGDVMPKLAAAREQLRQTVIRAPVSGAVVGLAVFTPGGVVAPGQKLMDIVPENTPLVVQAMVSPDNADDLVTGMDAEVRFPGIHDRSLPPLNGKITRVSADSFVDEKTGQRYFTSEVVVPRDQLALLKNPNGKPYRLTAGMNVEVLVQLRKRTALDYFLEPLTSQFWGAMRED</sequence>
<evidence type="ECO:0000256" key="4">
    <source>
        <dbReference type="ARBA" id="ARBA00022475"/>
    </source>
</evidence>
<dbReference type="Pfam" id="PF26002">
    <property type="entry name" value="Beta-barrel_AprE"/>
    <property type="match status" value="1"/>
</dbReference>
<keyword evidence="4 9" id="KW-1003">Cell membrane</keyword>
<evidence type="ECO:0000256" key="7">
    <source>
        <dbReference type="ARBA" id="ARBA00022989"/>
    </source>
</evidence>
<dbReference type="PRINTS" id="PR01490">
    <property type="entry name" value="RTXTOXIND"/>
</dbReference>
<dbReference type="PANTHER" id="PTHR30386">
    <property type="entry name" value="MEMBRANE FUSION SUBUNIT OF EMRAB-TOLC MULTIDRUG EFFLUX PUMP"/>
    <property type="match status" value="1"/>
</dbReference>
<dbReference type="InterPro" id="IPR058982">
    <property type="entry name" value="Beta-barrel_AprE"/>
</dbReference>
<evidence type="ECO:0000256" key="3">
    <source>
        <dbReference type="ARBA" id="ARBA00022448"/>
    </source>
</evidence>
<feature type="compositionally biased region" description="Low complexity" evidence="10">
    <location>
        <begin position="178"/>
        <end position="196"/>
    </location>
</feature>
<evidence type="ECO:0000256" key="2">
    <source>
        <dbReference type="ARBA" id="ARBA00009477"/>
    </source>
</evidence>
<dbReference type="PANTHER" id="PTHR30386:SF17">
    <property type="entry name" value="ALKALINE PROTEASE SECRETION PROTEIN APRE"/>
    <property type="match status" value="1"/>
</dbReference>
<dbReference type="InterPro" id="IPR050739">
    <property type="entry name" value="MFP"/>
</dbReference>
<keyword evidence="5 9" id="KW-0997">Cell inner membrane</keyword>
<evidence type="ECO:0000256" key="6">
    <source>
        <dbReference type="ARBA" id="ARBA00022692"/>
    </source>
</evidence>
<dbReference type="EMBL" id="BAABBR010000001">
    <property type="protein sequence ID" value="GAA4036913.1"/>
    <property type="molecule type" value="Genomic_DNA"/>
</dbReference>
<dbReference type="Gene3D" id="2.40.30.170">
    <property type="match status" value="1"/>
</dbReference>
<evidence type="ECO:0000256" key="10">
    <source>
        <dbReference type="SAM" id="MobiDB-lite"/>
    </source>
</evidence>
<evidence type="ECO:0000313" key="13">
    <source>
        <dbReference type="EMBL" id="GAA4036913.1"/>
    </source>
</evidence>
<gene>
    <name evidence="13" type="ORF">GCM10022281_16890</name>
</gene>
<evidence type="ECO:0000259" key="11">
    <source>
        <dbReference type="Pfam" id="PF25994"/>
    </source>
</evidence>
<evidence type="ECO:0000256" key="8">
    <source>
        <dbReference type="ARBA" id="ARBA00023136"/>
    </source>
</evidence>
<feature type="region of interest" description="Disordered" evidence="10">
    <location>
        <begin position="178"/>
        <end position="198"/>
    </location>
</feature>
<comment type="subcellular location">
    <subcellularLocation>
        <location evidence="1 9">Cell inner membrane</location>
        <topology evidence="1 9">Single-pass membrane protein</topology>
    </subcellularLocation>
</comment>
<reference evidence="14" key="1">
    <citation type="journal article" date="2019" name="Int. J. Syst. Evol. Microbiol.">
        <title>The Global Catalogue of Microorganisms (GCM) 10K type strain sequencing project: providing services to taxonomists for standard genome sequencing and annotation.</title>
        <authorList>
            <consortium name="The Broad Institute Genomics Platform"/>
            <consortium name="The Broad Institute Genome Sequencing Center for Infectious Disease"/>
            <person name="Wu L."/>
            <person name="Ma J."/>
        </authorList>
    </citation>
    <scope>NUCLEOTIDE SEQUENCE [LARGE SCALE GENOMIC DNA]</scope>
    <source>
        <strain evidence="14">JCM 17564</strain>
    </source>
</reference>
<evidence type="ECO:0000256" key="5">
    <source>
        <dbReference type="ARBA" id="ARBA00022519"/>
    </source>
</evidence>
<feature type="domain" description="AprE-like beta-barrel" evidence="12">
    <location>
        <begin position="337"/>
        <end position="430"/>
    </location>
</feature>
<evidence type="ECO:0000313" key="14">
    <source>
        <dbReference type="Proteomes" id="UP001424459"/>
    </source>
</evidence>
<keyword evidence="6 9" id="KW-0812">Transmembrane</keyword>
<name>A0ABP7U6J0_9SPHN</name>
<proteinExistence type="inferred from homology"/>
<dbReference type="Gene3D" id="2.40.50.100">
    <property type="match status" value="2"/>
</dbReference>
<organism evidence="13 14">
    <name type="scientific">Sphingomonas rosea</name>
    <dbReference type="NCBI Taxonomy" id="335605"/>
    <lineage>
        <taxon>Bacteria</taxon>
        <taxon>Pseudomonadati</taxon>
        <taxon>Pseudomonadota</taxon>
        <taxon>Alphaproteobacteria</taxon>
        <taxon>Sphingomonadales</taxon>
        <taxon>Sphingomonadaceae</taxon>
        <taxon>Sphingomonas</taxon>
    </lineage>
</organism>
<protein>
    <recommendedName>
        <fullName evidence="9">Membrane fusion protein (MFP) family protein</fullName>
    </recommendedName>
</protein>
<dbReference type="SUPFAM" id="SSF111369">
    <property type="entry name" value="HlyD-like secretion proteins"/>
    <property type="match status" value="1"/>
</dbReference>
<keyword evidence="3 9" id="KW-0813">Transport</keyword>
<dbReference type="Proteomes" id="UP001424459">
    <property type="component" value="Unassembled WGS sequence"/>
</dbReference>
<evidence type="ECO:0000256" key="9">
    <source>
        <dbReference type="RuleBase" id="RU365093"/>
    </source>
</evidence>
<dbReference type="InterPro" id="IPR058781">
    <property type="entry name" value="HH_AprE-like"/>
</dbReference>
<feature type="domain" description="AprE-like long alpha-helical hairpin" evidence="11">
    <location>
        <begin position="104"/>
        <end position="295"/>
    </location>
</feature>
<keyword evidence="7 9" id="KW-1133">Transmembrane helix</keyword>
<accession>A0ABP7U6J0</accession>
<comment type="caution">
    <text evidence="13">The sequence shown here is derived from an EMBL/GenBank/DDBJ whole genome shotgun (WGS) entry which is preliminary data.</text>
</comment>